<dbReference type="InterPro" id="IPR041796">
    <property type="entry name" value="Mre11_N"/>
</dbReference>
<keyword evidence="6" id="KW-0235">DNA replication</keyword>
<accession>A0ABP6ZXF8</accession>
<evidence type="ECO:0000256" key="5">
    <source>
        <dbReference type="ARBA" id="ARBA00022839"/>
    </source>
</evidence>
<dbReference type="InterPro" id="IPR004843">
    <property type="entry name" value="Calcineurin-like_PHP"/>
</dbReference>
<comment type="caution">
    <text evidence="8">The sequence shown here is derived from an EMBL/GenBank/DDBJ whole genome shotgun (WGS) entry which is preliminary data.</text>
</comment>
<dbReference type="GO" id="GO:0004527">
    <property type="term" value="F:exonuclease activity"/>
    <property type="evidence" value="ECO:0007669"/>
    <property type="project" value="UniProtKB-KW"/>
</dbReference>
<name>A0ABP6ZXF8_9ACTN</name>
<keyword evidence="3 6" id="KW-0540">Nuclease</keyword>
<dbReference type="Gene3D" id="3.60.21.10">
    <property type="match status" value="1"/>
</dbReference>
<dbReference type="CDD" id="cd00840">
    <property type="entry name" value="MPP_Mre11_N"/>
    <property type="match status" value="1"/>
</dbReference>
<organism evidence="8 9">
    <name type="scientific">Microlunatus ginsengisoli</name>
    <dbReference type="NCBI Taxonomy" id="363863"/>
    <lineage>
        <taxon>Bacteria</taxon>
        <taxon>Bacillati</taxon>
        <taxon>Actinomycetota</taxon>
        <taxon>Actinomycetes</taxon>
        <taxon>Propionibacteriales</taxon>
        <taxon>Propionibacteriaceae</taxon>
        <taxon>Microlunatus</taxon>
    </lineage>
</organism>
<evidence type="ECO:0000256" key="4">
    <source>
        <dbReference type="ARBA" id="ARBA00022801"/>
    </source>
</evidence>
<evidence type="ECO:0000313" key="8">
    <source>
        <dbReference type="EMBL" id="GAA3621861.1"/>
    </source>
</evidence>
<evidence type="ECO:0000256" key="3">
    <source>
        <dbReference type="ARBA" id="ARBA00022722"/>
    </source>
</evidence>
<evidence type="ECO:0000256" key="1">
    <source>
        <dbReference type="ARBA" id="ARBA00010555"/>
    </source>
</evidence>
<dbReference type="InterPro" id="IPR004593">
    <property type="entry name" value="SbcD"/>
</dbReference>
<proteinExistence type="inferred from homology"/>
<keyword evidence="5 6" id="KW-0269">Exonuclease</keyword>
<protein>
    <recommendedName>
        <fullName evidence="2 6">Nuclease SbcCD subunit D</fullName>
    </recommendedName>
</protein>
<dbReference type="InterPro" id="IPR050535">
    <property type="entry name" value="DNA_Repair-Maintenance_Comp"/>
</dbReference>
<dbReference type="RefSeq" id="WP_344804987.1">
    <property type="nucleotide sequence ID" value="NZ_BAABAB010000017.1"/>
</dbReference>
<comment type="function">
    <text evidence="6">SbcCD cleaves DNA hairpin structures. These structures can inhibit DNA replication and are intermediates in certain DNA recombination reactions. The complex acts as a 3'-&gt;5' double strand exonuclease that can open hairpins. It also has a 5' single-strand endonuclease activity.</text>
</comment>
<dbReference type="Proteomes" id="UP001501490">
    <property type="component" value="Unassembled WGS sequence"/>
</dbReference>
<reference evidence="9" key="1">
    <citation type="journal article" date="2019" name="Int. J. Syst. Evol. Microbiol.">
        <title>The Global Catalogue of Microorganisms (GCM) 10K type strain sequencing project: providing services to taxonomists for standard genome sequencing and annotation.</title>
        <authorList>
            <consortium name="The Broad Institute Genomics Platform"/>
            <consortium name="The Broad Institute Genome Sequencing Center for Infectious Disease"/>
            <person name="Wu L."/>
            <person name="Ma J."/>
        </authorList>
    </citation>
    <scope>NUCLEOTIDE SEQUENCE [LARGE SCALE GENOMIC DNA]</scope>
    <source>
        <strain evidence="9">JCM 16929</strain>
    </source>
</reference>
<dbReference type="PANTHER" id="PTHR30337">
    <property type="entry name" value="COMPONENT OF ATP-DEPENDENT DSDNA EXONUCLEASE"/>
    <property type="match status" value="1"/>
</dbReference>
<comment type="similarity">
    <text evidence="1 6">Belongs to the SbcD family.</text>
</comment>
<evidence type="ECO:0000313" key="9">
    <source>
        <dbReference type="Proteomes" id="UP001501490"/>
    </source>
</evidence>
<dbReference type="InterPro" id="IPR029052">
    <property type="entry name" value="Metallo-depent_PP-like"/>
</dbReference>
<keyword evidence="4 6" id="KW-0378">Hydrolase</keyword>
<sequence length="391" mass="41970">MKLLHTSDWHVGKTLKGRSRLDEQRAVLAEIVALAKEHGVDAVLIAGDLYESVAPSADAQRLVVRTLLQLARAGIEVIAIAGNHDHGATFEAYRPLMGAAGIRLFGQVRSADSGGAHRFTARSTGEEAVVAVLPFLSQRYAVRAAELIAHTPAENVGAYDQLIRDVLGNLTGPFGAGQGGDQTVNLTMAHLTCTGGVFGGGERAAQSIMEYHVPGAVFGVDTHYVALGHLHRRQRIPAPAPVHYSGSPLAIDFGEQANTNVVCLVEVTPDTPAKVTDLPIGSGRRLRTVTGTVEQLLADPDSYGEDYLRVWVRQAQYAGMREDLLDALPNALEIRIDPQFAADLHPGTDRRLRAAKTPAELFADYCAGVGVSDDRVARLFDQLHDELSGRT</sequence>
<keyword evidence="6" id="KW-0255">Endonuclease</keyword>
<feature type="domain" description="Calcineurin-like phosphoesterase" evidence="7">
    <location>
        <begin position="1"/>
        <end position="96"/>
    </location>
</feature>
<keyword evidence="6" id="KW-0233">DNA recombination</keyword>
<dbReference type="EMBL" id="BAABAB010000017">
    <property type="protein sequence ID" value="GAA3621861.1"/>
    <property type="molecule type" value="Genomic_DNA"/>
</dbReference>
<gene>
    <name evidence="6" type="primary">sbcD</name>
    <name evidence="8" type="ORF">GCM10022236_25240</name>
</gene>
<comment type="subunit">
    <text evidence="6">Heterodimer of SbcC and SbcD.</text>
</comment>
<dbReference type="NCBIfam" id="TIGR00619">
    <property type="entry name" value="sbcd"/>
    <property type="match status" value="1"/>
</dbReference>
<dbReference type="SUPFAM" id="SSF56300">
    <property type="entry name" value="Metallo-dependent phosphatases"/>
    <property type="match status" value="1"/>
</dbReference>
<evidence type="ECO:0000256" key="6">
    <source>
        <dbReference type="RuleBase" id="RU363069"/>
    </source>
</evidence>
<keyword evidence="9" id="KW-1185">Reference proteome</keyword>
<evidence type="ECO:0000256" key="2">
    <source>
        <dbReference type="ARBA" id="ARBA00013365"/>
    </source>
</evidence>
<dbReference type="Pfam" id="PF00149">
    <property type="entry name" value="Metallophos"/>
    <property type="match status" value="1"/>
</dbReference>
<dbReference type="PANTHER" id="PTHR30337:SF0">
    <property type="entry name" value="NUCLEASE SBCCD SUBUNIT D"/>
    <property type="match status" value="1"/>
</dbReference>
<evidence type="ECO:0000259" key="7">
    <source>
        <dbReference type="Pfam" id="PF00149"/>
    </source>
</evidence>